<keyword evidence="4" id="KW-1185">Reference proteome</keyword>
<evidence type="ECO:0000313" key="4">
    <source>
        <dbReference type="Proteomes" id="UP000501690"/>
    </source>
</evidence>
<keyword evidence="2" id="KW-0812">Transmembrane</keyword>
<accession>A0A4D6MW06</accession>
<keyword evidence="2" id="KW-0472">Membrane</keyword>
<feature type="compositionally biased region" description="Acidic residues" evidence="1">
    <location>
        <begin position="108"/>
        <end position="118"/>
    </location>
</feature>
<dbReference type="EMBL" id="CP039352">
    <property type="protein sequence ID" value="QCE04831.1"/>
    <property type="molecule type" value="Genomic_DNA"/>
</dbReference>
<reference evidence="3 4" key="1">
    <citation type="submission" date="2019-04" db="EMBL/GenBank/DDBJ databases">
        <title>An improved genome assembly and genetic linkage map for asparagus bean, Vigna unguiculata ssp. sesquipedialis.</title>
        <authorList>
            <person name="Xia Q."/>
            <person name="Zhang R."/>
            <person name="Dong Y."/>
        </authorList>
    </citation>
    <scope>NUCLEOTIDE SEQUENCE [LARGE SCALE GENOMIC DNA]</scope>
    <source>
        <tissue evidence="3">Leaf</tissue>
    </source>
</reference>
<evidence type="ECO:0000313" key="3">
    <source>
        <dbReference type="EMBL" id="QCE04831.1"/>
    </source>
</evidence>
<evidence type="ECO:0000256" key="2">
    <source>
        <dbReference type="SAM" id="Phobius"/>
    </source>
</evidence>
<organism evidence="3 4">
    <name type="scientific">Vigna unguiculata</name>
    <name type="common">Cowpea</name>
    <dbReference type="NCBI Taxonomy" id="3917"/>
    <lineage>
        <taxon>Eukaryota</taxon>
        <taxon>Viridiplantae</taxon>
        <taxon>Streptophyta</taxon>
        <taxon>Embryophyta</taxon>
        <taxon>Tracheophyta</taxon>
        <taxon>Spermatophyta</taxon>
        <taxon>Magnoliopsida</taxon>
        <taxon>eudicotyledons</taxon>
        <taxon>Gunneridae</taxon>
        <taxon>Pentapetalae</taxon>
        <taxon>rosids</taxon>
        <taxon>fabids</taxon>
        <taxon>Fabales</taxon>
        <taxon>Fabaceae</taxon>
        <taxon>Papilionoideae</taxon>
        <taxon>50 kb inversion clade</taxon>
        <taxon>NPAAA clade</taxon>
        <taxon>indigoferoid/millettioid clade</taxon>
        <taxon>Phaseoleae</taxon>
        <taxon>Vigna</taxon>
    </lineage>
</organism>
<keyword evidence="2" id="KW-1133">Transmembrane helix</keyword>
<gene>
    <name evidence="3" type="ORF">DEO72_LG8g2872</name>
</gene>
<feature type="region of interest" description="Disordered" evidence="1">
    <location>
        <begin position="38"/>
        <end position="77"/>
    </location>
</feature>
<dbReference type="AlphaFoldDB" id="A0A4D6MW06"/>
<proteinExistence type="predicted"/>
<sequence>MEVAMVVVVVVTVGVGVVVVMVATLVVVDGYDKNGYDKDGYDKNGYDEEGYDMDDYDKDSYNKDGYNQNGRHGVGDGRNHVGDADNCCCRTGGVGGHGNCVGGADGSEGIDNDELEISDEGKKRPNTFVSETPSSSKKVKSVTLEKTGLETVV</sequence>
<feature type="transmembrane region" description="Helical" evidence="2">
    <location>
        <begin position="6"/>
        <end position="28"/>
    </location>
</feature>
<feature type="region of interest" description="Disordered" evidence="1">
    <location>
        <begin position="100"/>
        <end position="153"/>
    </location>
</feature>
<feature type="compositionally biased region" description="Low complexity" evidence="1">
    <location>
        <begin position="129"/>
        <end position="146"/>
    </location>
</feature>
<protein>
    <submittedName>
        <fullName evidence="3">Uncharacterized protein</fullName>
    </submittedName>
</protein>
<dbReference type="Proteomes" id="UP000501690">
    <property type="component" value="Linkage Group LG8"/>
</dbReference>
<evidence type="ECO:0000256" key="1">
    <source>
        <dbReference type="SAM" id="MobiDB-lite"/>
    </source>
</evidence>
<feature type="compositionally biased region" description="Acidic residues" evidence="1">
    <location>
        <begin position="47"/>
        <end position="57"/>
    </location>
</feature>
<name>A0A4D6MW06_VIGUN</name>